<evidence type="ECO:0000256" key="2">
    <source>
        <dbReference type="PROSITE-ProRule" id="PRU01302"/>
    </source>
</evidence>
<dbReference type="Proteomes" id="UP000008068">
    <property type="component" value="Unassembled WGS sequence"/>
</dbReference>
<dbReference type="Pfam" id="PF17916">
    <property type="entry name" value="LID"/>
    <property type="match status" value="1"/>
</dbReference>
<dbReference type="AlphaFoldDB" id="G0MI55"/>
<evidence type="ECO:0000256" key="1">
    <source>
        <dbReference type="ARBA" id="ARBA00006928"/>
    </source>
</evidence>
<evidence type="ECO:0000313" key="6">
    <source>
        <dbReference type="Proteomes" id="UP000008068"/>
    </source>
</evidence>
<dbReference type="Pfam" id="PF01803">
    <property type="entry name" value="LIM_bind"/>
    <property type="match status" value="1"/>
</dbReference>
<evidence type="ECO:0000259" key="4">
    <source>
        <dbReference type="PROSITE" id="PS51957"/>
    </source>
</evidence>
<organism evidence="6">
    <name type="scientific">Caenorhabditis brenneri</name>
    <name type="common">Nematode worm</name>
    <dbReference type="NCBI Taxonomy" id="135651"/>
    <lineage>
        <taxon>Eukaryota</taxon>
        <taxon>Metazoa</taxon>
        <taxon>Ecdysozoa</taxon>
        <taxon>Nematoda</taxon>
        <taxon>Chromadorea</taxon>
        <taxon>Rhabditida</taxon>
        <taxon>Rhabditina</taxon>
        <taxon>Rhabditomorpha</taxon>
        <taxon>Rhabditoidea</taxon>
        <taxon>Rhabditidae</taxon>
        <taxon>Peloderinae</taxon>
        <taxon>Caenorhabditis</taxon>
    </lineage>
</organism>
<feature type="domain" description="LIM interaction" evidence="4">
    <location>
        <begin position="385"/>
        <end position="424"/>
    </location>
</feature>
<feature type="compositionally biased region" description="Low complexity" evidence="3">
    <location>
        <begin position="428"/>
        <end position="450"/>
    </location>
</feature>
<feature type="compositionally biased region" description="Pro residues" evidence="3">
    <location>
        <begin position="469"/>
        <end position="485"/>
    </location>
</feature>
<dbReference type="PROSITE" id="PS51957">
    <property type="entry name" value="LID"/>
    <property type="match status" value="1"/>
</dbReference>
<dbReference type="GO" id="GO:0030274">
    <property type="term" value="F:LIM domain binding"/>
    <property type="evidence" value="ECO:0007669"/>
    <property type="project" value="UniProtKB-UniRule"/>
</dbReference>
<dbReference type="EMBL" id="GL379795">
    <property type="protein sequence ID" value="EGT59289.1"/>
    <property type="molecule type" value="Genomic_DNA"/>
</dbReference>
<comment type="similarity">
    <text evidence="1 2">Belongs to the LDB family.</text>
</comment>
<dbReference type="GO" id="GO:0007638">
    <property type="term" value="P:mechanosensory behavior"/>
    <property type="evidence" value="ECO:0007669"/>
    <property type="project" value="EnsemblMetazoa"/>
</dbReference>
<proteinExistence type="inferred from homology"/>
<name>G0MI55_CAEBE</name>
<feature type="compositionally biased region" description="Pro residues" evidence="3">
    <location>
        <begin position="451"/>
        <end position="461"/>
    </location>
</feature>
<dbReference type="InterPro" id="IPR041363">
    <property type="entry name" value="LID"/>
</dbReference>
<gene>
    <name evidence="5" type="primary">Cbn-ldb-1</name>
    <name evidence="5" type="ORF">CAEBREN_04841</name>
</gene>
<dbReference type="eggNOG" id="KOG2181">
    <property type="taxonomic scope" value="Eukaryota"/>
</dbReference>
<feature type="region of interest" description="Disordered" evidence="3">
    <location>
        <begin position="564"/>
        <end position="603"/>
    </location>
</feature>
<feature type="region of interest" description="Disordered" evidence="3">
    <location>
        <begin position="294"/>
        <end position="348"/>
    </location>
</feature>
<sequence>MDPNLYGHHPEYGYGNYGHPPFPGPEGSNSHYGMPPGPGSNAPNNMMLRGQATLPQPLGGTVSPLEFRIHDINRRLYIFSTTSVSENDQQQWWDAFSHEFFDDDSKLWFVIGSETVPLAERERYVITRQFIPKFFRSIFDSGMRELVYVLRGPSRECTLPNGQPAYENESVLQVTKYNNSGMKEINTEGKLYIEFTPFDEVMNYRIKAWTLELKRSEEYVYNPMTKEYRPESTTLEPENQARMGFFKPTFSLLTMLKVLEPMQNFMSYAKGSPTITPRDVMKRALFVNEYQKQQRLHQHHINQQQMMMPAPEPEKPKPARKRQRKPAANPRGAKKAAAQAQAAAAAQAAQANGVPPAIPAAAPAANPPFPPNPMNPQFQQMSYPDVMVVGEPSMMGSEFGEEDERTISRVENSQYDPGAMQMPPHGQGPSSSMNGRNMNMPPGMNPQHHPGMPPPPGPQHMPPHSMGNPMPPPMHNPMHMPPPGQMPGHAGMHPMPSTMANQMPPPNMPPHTMSNQMPNRMPPPQMPGQMPPHGMSGPMPGSMPNPNMMGSGMPPMSMPSQMPPPMNPMSGGMPMNQMPPPNYSYGGPPQQWPPPPNSAMITG</sequence>
<dbReference type="HOGENOM" id="CLU_434933_0_0_1"/>
<dbReference type="OrthoDB" id="774557at2759"/>
<dbReference type="FunCoup" id="G0MI55">
    <property type="interactions" value="1754"/>
</dbReference>
<feature type="region of interest" description="Disordered" evidence="3">
    <location>
        <begin position="17"/>
        <end position="53"/>
    </location>
</feature>
<accession>G0MI55</accession>
<protein>
    <submittedName>
        <fullName evidence="5">CBN-LDB-1 protein</fullName>
    </submittedName>
</protein>
<dbReference type="PANTHER" id="PTHR10378">
    <property type="entry name" value="LIM DOMAIN-BINDING PROTEIN"/>
    <property type="match status" value="1"/>
</dbReference>
<reference evidence="6" key="1">
    <citation type="submission" date="2011-07" db="EMBL/GenBank/DDBJ databases">
        <authorList>
            <consortium name="Caenorhabditis brenneri Sequencing and Analysis Consortium"/>
            <person name="Wilson R.K."/>
        </authorList>
    </citation>
    <scope>NUCLEOTIDE SEQUENCE [LARGE SCALE GENOMIC DNA]</scope>
    <source>
        <strain evidence="6">PB2801</strain>
    </source>
</reference>
<dbReference type="GO" id="GO:0040025">
    <property type="term" value="P:vulval development"/>
    <property type="evidence" value="ECO:0007669"/>
    <property type="project" value="EnsemblMetazoa"/>
</dbReference>
<evidence type="ECO:0000256" key="3">
    <source>
        <dbReference type="SAM" id="MobiDB-lite"/>
    </source>
</evidence>
<dbReference type="GO" id="GO:0040011">
    <property type="term" value="P:locomotion"/>
    <property type="evidence" value="ECO:0007669"/>
    <property type="project" value="EnsemblMetazoa"/>
</dbReference>
<dbReference type="GO" id="GO:0003700">
    <property type="term" value="F:DNA-binding transcription factor activity"/>
    <property type="evidence" value="ECO:0007669"/>
    <property type="project" value="EnsemblMetazoa"/>
</dbReference>
<keyword evidence="6" id="KW-1185">Reference proteome</keyword>
<feature type="region of interest" description="Disordered" evidence="3">
    <location>
        <begin position="416"/>
        <end position="520"/>
    </location>
</feature>
<feature type="compositionally biased region" description="Low complexity" evidence="3">
    <location>
        <begin position="326"/>
        <end position="348"/>
    </location>
</feature>
<dbReference type="STRING" id="135651.G0MI55"/>
<dbReference type="InParanoid" id="G0MI55"/>
<evidence type="ECO:0000313" key="5">
    <source>
        <dbReference type="EMBL" id="EGT59289.1"/>
    </source>
</evidence>
<dbReference type="InterPro" id="IPR029005">
    <property type="entry name" value="LIM-bd/SEUSS"/>
</dbReference>
<dbReference type="GO" id="GO:0007416">
    <property type="term" value="P:synapse assembly"/>
    <property type="evidence" value="ECO:0007669"/>
    <property type="project" value="EnsemblMetazoa"/>
</dbReference>
<dbReference type="GO" id="GO:0034504">
    <property type="term" value="P:protein localization to nucleus"/>
    <property type="evidence" value="ECO:0007669"/>
    <property type="project" value="EnsemblMetazoa"/>
</dbReference>
<feature type="compositionally biased region" description="Low complexity" evidence="3">
    <location>
        <begin position="486"/>
        <end position="496"/>
    </location>
</feature>
<dbReference type="OMA" id="NYRIKAW"/>